<keyword evidence="4" id="KW-1185">Reference proteome</keyword>
<protein>
    <submittedName>
        <fullName evidence="3">DUF115 domain-containing protein</fullName>
    </submittedName>
</protein>
<evidence type="ECO:0000259" key="2">
    <source>
        <dbReference type="Pfam" id="PF20157"/>
    </source>
</evidence>
<reference evidence="3 4" key="1">
    <citation type="journal article" date="2024" name="Int. J. Syst. Evol. Microbiol.">
        <title>Paenibacillus hexagrammi sp. nov., a novel bacterium isolated from the gut content of Hexagrammos agrammus.</title>
        <authorList>
            <person name="Jung H.K."/>
            <person name="Kim D.G."/>
            <person name="Zin H."/>
            <person name="Park J."/>
            <person name="Jung H."/>
            <person name="Kim Y.O."/>
            <person name="Kong H.J."/>
            <person name="Kim J.W."/>
            <person name="Kim Y.S."/>
        </authorList>
    </citation>
    <scope>NUCLEOTIDE SEQUENCE [LARGE SCALE GENOMIC DNA]</scope>
    <source>
        <strain evidence="3 4">YPD9-1</strain>
    </source>
</reference>
<gene>
    <name evidence="3" type="ORF">L0M14_27430</name>
</gene>
<organism evidence="3 4">
    <name type="scientific">Paenibacillus hexagrammi</name>
    <dbReference type="NCBI Taxonomy" id="2908839"/>
    <lineage>
        <taxon>Bacteria</taxon>
        <taxon>Bacillati</taxon>
        <taxon>Bacillota</taxon>
        <taxon>Bacilli</taxon>
        <taxon>Bacillales</taxon>
        <taxon>Paenibacillaceae</taxon>
        <taxon>Paenibacillus</taxon>
    </lineage>
</organism>
<dbReference type="PANTHER" id="PTHR41786:SF1">
    <property type="entry name" value="6-HYDROXYMETHYLPTERIN DIPHOSPHOKINASE MPTE-LIKE DOMAIN-CONTAINING PROTEIN"/>
    <property type="match status" value="1"/>
</dbReference>
<dbReference type="EMBL" id="CP090978">
    <property type="protein sequence ID" value="UJF33222.1"/>
    <property type="molecule type" value="Genomic_DNA"/>
</dbReference>
<accession>A0ABY3SJR5</accession>
<proteinExistence type="predicted"/>
<evidence type="ECO:0000259" key="1">
    <source>
        <dbReference type="Pfam" id="PF01973"/>
    </source>
</evidence>
<dbReference type="InterPro" id="IPR045376">
    <property type="entry name" value="Maf_N"/>
</dbReference>
<dbReference type="Pfam" id="PF01973">
    <property type="entry name" value="MptE-like"/>
    <property type="match status" value="1"/>
</dbReference>
<evidence type="ECO:0000313" key="3">
    <source>
        <dbReference type="EMBL" id="UJF33222.1"/>
    </source>
</evidence>
<feature type="domain" description="6-hydroxymethylpterin diphosphokinase MptE-like" evidence="1">
    <location>
        <begin position="206"/>
        <end position="382"/>
    </location>
</feature>
<sequence length="614" mass="71194">MILTDNATFLEEKFPRILEMLNQDLASIRSRSVEVMSTPNGSETVVINKGDTSFYLHSRYDPLKEAELLVEKYKDAEKYKHVFFYGVGLGFHVEALLKKHPQLKFTLYEPDSAVFYKYISTRSMSNLPLEKLNQIYLDCATGDFIRWLPHFVNKIKEDILIVVLPSYERKEPEKVRRFSESFIEAIKEEKTSLQVNSSFEKLWIVNSIMNLQRTLKNPNIFSKSQYFEGKPVILVAAGPSLEEEIDRLRTIKKEGLAYIFAAGSANKALIKYGIMPDALCTYDPLPWNFNVVQDIRDLKIQEIALIFGSTVGYKTLNHYPGNKFHMLISQDTVTPLFRKMSHIDQLNIISDAPSIAVVSLELLYKLKFDPIILVGQNLAFKNNQFYSKGIVYSYRDEKVIDEDVRGALLVKDVQGQPIKSNETFNSMRINMERIISGYHMKNVINTTQGGAHIEGTIFKPLEEVMSAYLVEKAVHVDAFTHETNPIDPEMMAQKLKRIEDEYLSFKELIWKFEKLFVKILQHLRYEKKSLLEKDFELLNEPLNKMENNLFYNHLVRPLNRVQQELLFREMDEIRKNTDTIAKANQILSSFGSYIANCKSDMEEVFRLLKEKTTL</sequence>
<dbReference type="Proteomes" id="UP001649230">
    <property type="component" value="Chromosome"/>
</dbReference>
<name>A0ABY3SJR5_9BACL</name>
<evidence type="ECO:0000313" key="4">
    <source>
        <dbReference type="Proteomes" id="UP001649230"/>
    </source>
</evidence>
<dbReference type="RefSeq" id="WP_235119560.1">
    <property type="nucleotide sequence ID" value="NZ_CP090978.1"/>
</dbReference>
<dbReference type="PANTHER" id="PTHR41786">
    <property type="entry name" value="MOTILITY ACCESSORY FACTOR MAF"/>
    <property type="match status" value="1"/>
</dbReference>
<dbReference type="Pfam" id="PF20157">
    <property type="entry name" value="Maf_flag10_N"/>
    <property type="match status" value="1"/>
</dbReference>
<feature type="domain" description="Glycosyltransferase Maf N-terminal" evidence="2">
    <location>
        <begin position="63"/>
        <end position="116"/>
    </location>
</feature>
<dbReference type="InterPro" id="IPR002826">
    <property type="entry name" value="MptE-like"/>
</dbReference>